<name>A0A010S745_PSEFL</name>
<organism evidence="1 2">
    <name type="scientific">Pseudomonas fluorescens HK44</name>
    <dbReference type="NCBI Taxonomy" id="1042209"/>
    <lineage>
        <taxon>Bacteria</taxon>
        <taxon>Pseudomonadati</taxon>
        <taxon>Pseudomonadota</taxon>
        <taxon>Gammaproteobacteria</taxon>
        <taxon>Pseudomonadales</taxon>
        <taxon>Pseudomonadaceae</taxon>
        <taxon>Pseudomonas</taxon>
    </lineage>
</organism>
<sequence length="149" mass="17059">MQEALRDCQARYDNMLPPEDEEAPVDEQDVAEWKKAAIEDLMDQGSAYAPNPWGRERELVRHKDLVRSVVTHMEAQLDQECGIEKILIEIVRRGHTDDHLYKWAVSALGPHQGEGTVIHALADALVESKVDEYIEAKREADHEKRRCGF</sequence>
<proteinExistence type="predicted"/>
<protein>
    <submittedName>
        <fullName evidence="1">Uncharacterized protein</fullName>
    </submittedName>
</protein>
<dbReference type="EMBL" id="AFOY02000004">
    <property type="protein sequence ID" value="EXF96274.1"/>
    <property type="molecule type" value="Genomic_DNA"/>
</dbReference>
<evidence type="ECO:0000313" key="1">
    <source>
        <dbReference type="EMBL" id="EXF96274.1"/>
    </source>
</evidence>
<evidence type="ECO:0000313" key="2">
    <source>
        <dbReference type="Proteomes" id="UP000022611"/>
    </source>
</evidence>
<dbReference type="OrthoDB" id="6935009at2"/>
<reference evidence="1 2" key="1">
    <citation type="journal article" date="2011" name="J. Bacteriol.">
        <title>Draft genome sequence of the polycyclic aromatic hydrocarbon-degrading, genetically engineered bioluminescent bioreporter Pseudomonas fluorescens HK44.</title>
        <authorList>
            <person name="Chauhan A."/>
            <person name="Layton A.C."/>
            <person name="Williams D.E."/>
            <person name="Smartt A.E."/>
            <person name="Ripp S."/>
            <person name="Karpinets T.V."/>
            <person name="Brown S.D."/>
            <person name="Sayler G.S."/>
        </authorList>
    </citation>
    <scope>NUCLEOTIDE SEQUENCE [LARGE SCALE GENOMIC DNA]</scope>
    <source>
        <strain evidence="1 2">HK44</strain>
    </source>
</reference>
<gene>
    <name evidence="1" type="ORF">HK44_020415</name>
</gene>
<dbReference type="Proteomes" id="UP000022611">
    <property type="component" value="Unassembled WGS sequence"/>
</dbReference>
<accession>A0A010S745</accession>
<dbReference type="PATRIC" id="fig|1042209.11.peg.607"/>
<dbReference type="HOGENOM" id="CLU_1894407_0_0_6"/>
<dbReference type="RefSeq" id="WP_019689899.1">
    <property type="nucleotide sequence ID" value="NZ_AFOY02000004.1"/>
</dbReference>
<dbReference type="AlphaFoldDB" id="A0A010S745"/>
<comment type="caution">
    <text evidence="1">The sequence shown here is derived from an EMBL/GenBank/DDBJ whole genome shotgun (WGS) entry which is preliminary data.</text>
</comment>